<organism evidence="2 3">
    <name type="scientific">Leucocoprinus leucothites</name>
    <dbReference type="NCBI Taxonomy" id="201217"/>
    <lineage>
        <taxon>Eukaryota</taxon>
        <taxon>Fungi</taxon>
        <taxon>Dikarya</taxon>
        <taxon>Basidiomycota</taxon>
        <taxon>Agaricomycotina</taxon>
        <taxon>Agaricomycetes</taxon>
        <taxon>Agaricomycetidae</taxon>
        <taxon>Agaricales</taxon>
        <taxon>Agaricineae</taxon>
        <taxon>Agaricaceae</taxon>
        <taxon>Leucocoprinus</taxon>
    </lineage>
</organism>
<evidence type="ECO:0000313" key="3">
    <source>
        <dbReference type="Proteomes" id="UP000559027"/>
    </source>
</evidence>
<dbReference type="Proteomes" id="UP000559027">
    <property type="component" value="Unassembled WGS sequence"/>
</dbReference>
<keyword evidence="3" id="KW-1185">Reference proteome</keyword>
<gene>
    <name evidence="2" type="ORF">D9756_000872</name>
</gene>
<protein>
    <submittedName>
        <fullName evidence="2">Uncharacterized protein</fullName>
    </submittedName>
</protein>
<feature type="compositionally biased region" description="Low complexity" evidence="1">
    <location>
        <begin position="122"/>
        <end position="135"/>
    </location>
</feature>
<evidence type="ECO:0000313" key="2">
    <source>
        <dbReference type="EMBL" id="KAF5363365.1"/>
    </source>
</evidence>
<comment type="caution">
    <text evidence="2">The sequence shown here is derived from an EMBL/GenBank/DDBJ whole genome shotgun (WGS) entry which is preliminary data.</text>
</comment>
<sequence>MLFLLRNAARPLTLSSRRAFHVTPSRRAVESKEAFFKAFQNTGLFNKLANHPEAAVALQDLAKVLQEKGIDLTTGKPPSTLQMIKLASNAEFRAAAKRVEEELQKAGVDLRSKASNGEFIPTTTSLTLSSGSATGNDGPHEDEDWRVEMTRDA</sequence>
<evidence type="ECO:0000256" key="1">
    <source>
        <dbReference type="SAM" id="MobiDB-lite"/>
    </source>
</evidence>
<reference evidence="2 3" key="1">
    <citation type="journal article" date="2020" name="ISME J.">
        <title>Uncovering the hidden diversity of litter-decomposition mechanisms in mushroom-forming fungi.</title>
        <authorList>
            <person name="Floudas D."/>
            <person name="Bentzer J."/>
            <person name="Ahren D."/>
            <person name="Johansson T."/>
            <person name="Persson P."/>
            <person name="Tunlid A."/>
        </authorList>
    </citation>
    <scope>NUCLEOTIDE SEQUENCE [LARGE SCALE GENOMIC DNA]</scope>
    <source>
        <strain evidence="2 3">CBS 146.42</strain>
    </source>
</reference>
<proteinExistence type="predicted"/>
<dbReference type="EMBL" id="JAACJO010000001">
    <property type="protein sequence ID" value="KAF5363365.1"/>
    <property type="molecule type" value="Genomic_DNA"/>
</dbReference>
<name>A0A8H5LMT0_9AGAR</name>
<dbReference type="AlphaFoldDB" id="A0A8H5LMT0"/>
<accession>A0A8H5LMT0</accession>
<feature type="region of interest" description="Disordered" evidence="1">
    <location>
        <begin position="121"/>
        <end position="153"/>
    </location>
</feature>